<dbReference type="FunFam" id="3.40.50.1000:FF:000078">
    <property type="entry name" value="Bifunctional polynucleotide phosphatase/kinase"/>
    <property type="match status" value="1"/>
</dbReference>
<accession>A0A1B0D571</accession>
<dbReference type="InterPro" id="IPR006549">
    <property type="entry name" value="HAD-SF_hydro_IIIA"/>
</dbReference>
<comment type="subcellular location">
    <subcellularLocation>
        <location evidence="1">Nucleus</location>
    </subcellularLocation>
</comment>
<keyword evidence="5" id="KW-0539">Nucleus</keyword>
<organism evidence="7 8">
    <name type="scientific">Phlebotomus papatasi</name>
    <name type="common">Sandfly</name>
    <dbReference type="NCBI Taxonomy" id="29031"/>
    <lineage>
        <taxon>Eukaryota</taxon>
        <taxon>Metazoa</taxon>
        <taxon>Ecdysozoa</taxon>
        <taxon>Arthropoda</taxon>
        <taxon>Hexapoda</taxon>
        <taxon>Insecta</taxon>
        <taxon>Pterygota</taxon>
        <taxon>Neoptera</taxon>
        <taxon>Endopterygota</taxon>
        <taxon>Diptera</taxon>
        <taxon>Nematocera</taxon>
        <taxon>Psychodoidea</taxon>
        <taxon>Psychodidae</taxon>
        <taxon>Phlebotomus</taxon>
        <taxon>Phlebotomus</taxon>
    </lineage>
</organism>
<sequence length="506" mass="57315">MENPPARECLLQSVDRQLRDVKISEEISFIGRSPDTEIQDEFCSRKQVMVKADFSSRTVELEAQGINPSALNGKIMEKKKPYRAIHGDVLEVVAGKFPYKILFSPELPSVKRKIDESPEQSPAKVAKKESWTGLDGNQLYVWTASGVMSSPKIASYDIDGTIIKTKSGNVFPKNIDDWMLAYPEVPGKLKKYHGEGFKVVFFTNQAAISKKKLKIEDFVNKVKKVVGKINIPIQVFISTGKGIYRKPMIGMWRKLEEEFNDGVKIDMKESFFVGDAAGRTEAKGRKKDHSCSDRFMAINLGLTFFTPEEHFQGTRALPWARPEFDPKNIVPPKTLLEPAGTNLMADHKEIIVMVGSPGSGKSSFVQRSFQGSKYDIVNRDKLGTWQKCVTAAQSALDRGRSVVVDNTNPDIESRKRYTDLAKKVKCRCRCFVMSTTLAQSRHNITFRELTDPAHVKINDIILNSYKSKFKEPQTSEGFEEIVRVNFVPSFQNSDHEELYRMYLLEK</sequence>
<dbReference type="PANTHER" id="PTHR12083">
    <property type="entry name" value="BIFUNCTIONAL POLYNUCLEOTIDE PHOSPHATASE/KINASE"/>
    <property type="match status" value="1"/>
</dbReference>
<dbReference type="InterPro" id="IPR013954">
    <property type="entry name" value="PNK3P"/>
</dbReference>
<dbReference type="SUPFAM" id="SSF56784">
    <property type="entry name" value="HAD-like"/>
    <property type="match status" value="1"/>
</dbReference>
<dbReference type="NCBIfam" id="TIGR01662">
    <property type="entry name" value="HAD-SF-IIIA"/>
    <property type="match status" value="1"/>
</dbReference>
<dbReference type="Pfam" id="PF17913">
    <property type="entry name" value="FHA_2"/>
    <property type="match status" value="1"/>
</dbReference>
<name>A0A1B0D571_PHLPP</name>
<dbReference type="GO" id="GO:0005634">
    <property type="term" value="C:nucleus"/>
    <property type="evidence" value="ECO:0007669"/>
    <property type="project" value="UniProtKB-SubCell"/>
</dbReference>
<dbReference type="InterPro" id="IPR008984">
    <property type="entry name" value="SMAD_FHA_dom_sf"/>
</dbReference>
<evidence type="ECO:0000256" key="5">
    <source>
        <dbReference type="ARBA" id="ARBA00023242"/>
    </source>
</evidence>
<protein>
    <recommendedName>
        <fullName evidence="6">PNK FHA domain-containing protein</fullName>
    </recommendedName>
</protein>
<dbReference type="SUPFAM" id="SSF49879">
    <property type="entry name" value="SMAD/FHA domain"/>
    <property type="match status" value="1"/>
</dbReference>
<keyword evidence="8" id="KW-1185">Reference proteome</keyword>
<dbReference type="GO" id="GO:0003690">
    <property type="term" value="F:double-stranded DNA binding"/>
    <property type="evidence" value="ECO:0007669"/>
    <property type="project" value="TreeGrafter"/>
</dbReference>
<keyword evidence="3" id="KW-0378">Hydrolase</keyword>
<dbReference type="PANTHER" id="PTHR12083:SF9">
    <property type="entry name" value="BIFUNCTIONAL POLYNUCLEOTIDE PHOSPHATASE_KINASE"/>
    <property type="match status" value="1"/>
</dbReference>
<dbReference type="EnsemblMetazoa" id="PPAI002628-RA">
    <property type="protein sequence ID" value="PPAI002628-PA"/>
    <property type="gene ID" value="PPAI002628"/>
</dbReference>
<keyword evidence="4" id="KW-0234">DNA repair</keyword>
<dbReference type="Gene3D" id="3.40.50.300">
    <property type="entry name" value="P-loop containing nucleotide triphosphate hydrolases"/>
    <property type="match status" value="1"/>
</dbReference>
<keyword evidence="2" id="KW-0227">DNA damage</keyword>
<dbReference type="FunFam" id="3.40.50.300:FF:000737">
    <property type="entry name" value="Bifunctional polynucleotide phosphatase/kinase"/>
    <property type="match status" value="1"/>
</dbReference>
<dbReference type="GO" id="GO:0006281">
    <property type="term" value="P:DNA repair"/>
    <property type="evidence" value="ECO:0007669"/>
    <property type="project" value="UniProtKB-KW"/>
</dbReference>
<dbReference type="GO" id="GO:0046404">
    <property type="term" value="F:ATP-dependent polydeoxyribonucleotide 5'-hydroxyl-kinase activity"/>
    <property type="evidence" value="ECO:0007669"/>
    <property type="project" value="InterPro"/>
</dbReference>
<dbReference type="NCBIfam" id="TIGR01663">
    <property type="entry name" value="PNK-3'Pase"/>
    <property type="match status" value="1"/>
</dbReference>
<dbReference type="Gene3D" id="3.40.50.1000">
    <property type="entry name" value="HAD superfamily/HAD-like"/>
    <property type="match status" value="1"/>
</dbReference>
<evidence type="ECO:0000256" key="2">
    <source>
        <dbReference type="ARBA" id="ARBA00022763"/>
    </source>
</evidence>
<dbReference type="Pfam" id="PF08645">
    <property type="entry name" value="PNK3P"/>
    <property type="match status" value="1"/>
</dbReference>
<dbReference type="VEuPathDB" id="VectorBase:PPAI002628"/>
<proteinExistence type="predicted"/>
<reference evidence="7" key="1">
    <citation type="submission" date="2022-08" db="UniProtKB">
        <authorList>
            <consortium name="EnsemblMetazoa"/>
        </authorList>
    </citation>
    <scope>IDENTIFICATION</scope>
    <source>
        <strain evidence="7">Israel</strain>
    </source>
</reference>
<evidence type="ECO:0000256" key="4">
    <source>
        <dbReference type="ARBA" id="ARBA00023204"/>
    </source>
</evidence>
<evidence type="ECO:0000259" key="6">
    <source>
        <dbReference type="Pfam" id="PF17913"/>
    </source>
</evidence>
<dbReference type="AlphaFoldDB" id="A0A1B0D571"/>
<dbReference type="InterPro" id="IPR006551">
    <property type="entry name" value="Polynucleotide_phosphatase"/>
</dbReference>
<dbReference type="NCBIfam" id="TIGR01664">
    <property type="entry name" value="DNA-3'-Pase"/>
    <property type="match status" value="1"/>
</dbReference>
<evidence type="ECO:0000313" key="8">
    <source>
        <dbReference type="Proteomes" id="UP000092462"/>
    </source>
</evidence>
<dbReference type="InterPro" id="IPR023214">
    <property type="entry name" value="HAD_sf"/>
</dbReference>
<dbReference type="EMBL" id="AJVK01003341">
    <property type="status" value="NOT_ANNOTATED_CDS"/>
    <property type="molecule type" value="Genomic_DNA"/>
</dbReference>
<evidence type="ECO:0000313" key="7">
    <source>
        <dbReference type="EnsemblMetazoa" id="PPAI002628-PA"/>
    </source>
</evidence>
<feature type="domain" description="PNK FHA" evidence="6">
    <location>
        <begin position="9"/>
        <end position="78"/>
    </location>
</feature>
<evidence type="ECO:0000256" key="3">
    <source>
        <dbReference type="ARBA" id="ARBA00022801"/>
    </source>
</evidence>
<dbReference type="Gene3D" id="2.60.200.20">
    <property type="match status" value="1"/>
</dbReference>
<dbReference type="InterPro" id="IPR036412">
    <property type="entry name" value="HAD-like_sf"/>
</dbReference>
<dbReference type="CDD" id="cd01625">
    <property type="entry name" value="HAD_PNP"/>
    <property type="match status" value="1"/>
</dbReference>
<dbReference type="Proteomes" id="UP000092462">
    <property type="component" value="Unassembled WGS sequence"/>
</dbReference>
<dbReference type="InterPro" id="IPR027417">
    <property type="entry name" value="P-loop_NTPase"/>
</dbReference>
<dbReference type="VEuPathDB" id="VectorBase:PPAPM1_001240"/>
<dbReference type="GO" id="GO:0046403">
    <property type="term" value="F:polynucleotide 3'-phosphatase activity"/>
    <property type="evidence" value="ECO:0007669"/>
    <property type="project" value="InterPro"/>
</dbReference>
<dbReference type="InterPro" id="IPR006550">
    <property type="entry name" value="PNKP"/>
</dbReference>
<dbReference type="InterPro" id="IPR041388">
    <property type="entry name" value="FHA_2"/>
</dbReference>
<dbReference type="SUPFAM" id="SSF52540">
    <property type="entry name" value="P-loop containing nucleoside triphosphate hydrolases"/>
    <property type="match status" value="1"/>
</dbReference>
<dbReference type="Pfam" id="PF13671">
    <property type="entry name" value="AAA_33"/>
    <property type="match status" value="1"/>
</dbReference>
<evidence type="ECO:0000256" key="1">
    <source>
        <dbReference type="ARBA" id="ARBA00004123"/>
    </source>
</evidence>